<proteinExistence type="inferred from homology"/>
<protein>
    <submittedName>
        <fullName evidence="2">Lysozyme</fullName>
    </submittedName>
</protein>
<dbReference type="OrthoDB" id="9798192at2"/>
<dbReference type="CDD" id="cd00599">
    <property type="entry name" value="GH25_muramidase"/>
    <property type="match status" value="1"/>
</dbReference>
<sequence>MNALDFNPTGTLNALCDISHLNENVDLNKVQSSGILGILHKATQSSGRTLFHDKMYPIRKQIAENLGLLWGAYHFGTNGSGIDQANAFLDYVKPNNDILLVLDFEVVTTPGESNMSLHEARDFVSQVQLKTGKYPGIYGGALLKEVLKQESGIDPILSKCWLWVADYASKPNLPIGWDNYTLWQFTDGVHGPGAVPIDGIGLCDRDIFNGKESELISFWKENIV</sequence>
<evidence type="ECO:0000313" key="2">
    <source>
        <dbReference type="EMBL" id="SDN11909.1"/>
    </source>
</evidence>
<dbReference type="Gene3D" id="3.20.20.80">
    <property type="entry name" value="Glycosidases"/>
    <property type="match status" value="1"/>
</dbReference>
<dbReference type="GO" id="GO:0003796">
    <property type="term" value="F:lysozyme activity"/>
    <property type="evidence" value="ECO:0007669"/>
    <property type="project" value="InterPro"/>
</dbReference>
<dbReference type="AlphaFoldDB" id="A0A1G9YRU9"/>
<dbReference type="PANTHER" id="PTHR34135:SF2">
    <property type="entry name" value="LYSOZYME"/>
    <property type="match status" value="1"/>
</dbReference>
<dbReference type="EMBL" id="FNGV01000026">
    <property type="protein sequence ID" value="SDN11909.1"/>
    <property type="molecule type" value="Genomic_DNA"/>
</dbReference>
<evidence type="ECO:0000313" key="3">
    <source>
        <dbReference type="Proteomes" id="UP000199440"/>
    </source>
</evidence>
<dbReference type="GO" id="GO:0016998">
    <property type="term" value="P:cell wall macromolecule catabolic process"/>
    <property type="evidence" value="ECO:0007669"/>
    <property type="project" value="InterPro"/>
</dbReference>
<dbReference type="InterPro" id="IPR002053">
    <property type="entry name" value="Glyco_hydro_25"/>
</dbReference>
<organism evidence="2 3">
    <name type="scientific">Kriegella aquimaris</name>
    <dbReference type="NCBI Taxonomy" id="192904"/>
    <lineage>
        <taxon>Bacteria</taxon>
        <taxon>Pseudomonadati</taxon>
        <taxon>Bacteroidota</taxon>
        <taxon>Flavobacteriia</taxon>
        <taxon>Flavobacteriales</taxon>
        <taxon>Flavobacteriaceae</taxon>
        <taxon>Kriegella</taxon>
    </lineage>
</organism>
<name>A0A1G9YRU9_9FLAO</name>
<dbReference type="GO" id="GO:0009253">
    <property type="term" value="P:peptidoglycan catabolic process"/>
    <property type="evidence" value="ECO:0007669"/>
    <property type="project" value="InterPro"/>
</dbReference>
<keyword evidence="3" id="KW-1185">Reference proteome</keyword>
<gene>
    <name evidence="2" type="ORF">SAMN04488514_12614</name>
</gene>
<accession>A0A1G9YRU9</accession>
<dbReference type="Proteomes" id="UP000199440">
    <property type="component" value="Unassembled WGS sequence"/>
</dbReference>
<dbReference type="SUPFAM" id="SSF51445">
    <property type="entry name" value="(Trans)glycosidases"/>
    <property type="match status" value="1"/>
</dbReference>
<dbReference type="Pfam" id="PF01183">
    <property type="entry name" value="Glyco_hydro_25"/>
    <property type="match status" value="1"/>
</dbReference>
<dbReference type="InterPro" id="IPR017853">
    <property type="entry name" value="GH"/>
</dbReference>
<dbReference type="GO" id="GO:0016052">
    <property type="term" value="P:carbohydrate catabolic process"/>
    <property type="evidence" value="ECO:0007669"/>
    <property type="project" value="TreeGrafter"/>
</dbReference>
<comment type="similarity">
    <text evidence="1">Belongs to the glycosyl hydrolase 25 family.</text>
</comment>
<dbReference type="PANTHER" id="PTHR34135">
    <property type="entry name" value="LYSOZYME"/>
    <property type="match status" value="1"/>
</dbReference>
<dbReference type="RefSeq" id="WP_089895877.1">
    <property type="nucleotide sequence ID" value="NZ_FNGV01000026.1"/>
</dbReference>
<reference evidence="2 3" key="1">
    <citation type="submission" date="2016-10" db="EMBL/GenBank/DDBJ databases">
        <authorList>
            <person name="de Groot N.N."/>
        </authorList>
    </citation>
    <scope>NUCLEOTIDE SEQUENCE [LARGE SCALE GENOMIC DNA]</scope>
    <source>
        <strain evidence="2 3">DSM 19886</strain>
    </source>
</reference>
<dbReference type="PROSITE" id="PS51904">
    <property type="entry name" value="GLYCOSYL_HYDROL_F25_2"/>
    <property type="match status" value="1"/>
</dbReference>
<evidence type="ECO:0000256" key="1">
    <source>
        <dbReference type="ARBA" id="ARBA00010646"/>
    </source>
</evidence>
<dbReference type="STRING" id="192904.SAMN04488514_12614"/>